<accession>A0A3A9Y205</accession>
<protein>
    <submittedName>
        <fullName evidence="1">Uncharacterized protein</fullName>
    </submittedName>
</protein>
<organism evidence="1 2">
    <name type="scientific">Micromonospora musae</name>
    <dbReference type="NCBI Taxonomy" id="1894970"/>
    <lineage>
        <taxon>Bacteria</taxon>
        <taxon>Bacillati</taxon>
        <taxon>Actinomycetota</taxon>
        <taxon>Actinomycetes</taxon>
        <taxon>Micromonosporales</taxon>
        <taxon>Micromonosporaceae</taxon>
        <taxon>Micromonospora</taxon>
    </lineage>
</organism>
<sequence>MSLMIVSELQEWLSQQNPHSPVSIMGIADCGASVQEWDINLGTGQGPSDDIDEVFISWVHTPEAEARYETQKH</sequence>
<gene>
    <name evidence="1" type="ORF">D7044_16275</name>
</gene>
<evidence type="ECO:0000313" key="1">
    <source>
        <dbReference type="EMBL" id="RKN31830.1"/>
    </source>
</evidence>
<dbReference type="EMBL" id="RAZT01000007">
    <property type="protein sequence ID" value="RKN31830.1"/>
    <property type="molecule type" value="Genomic_DNA"/>
</dbReference>
<name>A0A3A9Y205_9ACTN</name>
<dbReference type="Proteomes" id="UP000275865">
    <property type="component" value="Unassembled WGS sequence"/>
</dbReference>
<dbReference type="AlphaFoldDB" id="A0A3A9Y205"/>
<proteinExistence type="predicted"/>
<reference evidence="1 2" key="1">
    <citation type="submission" date="2018-09" db="EMBL/GenBank/DDBJ databases">
        <title>Micromonospora sp. nov. MS1-9, isolated from a root of Musa sp.</title>
        <authorList>
            <person name="Kuncharoen N."/>
            <person name="Kudo T."/>
            <person name="Ohkuma M."/>
            <person name="Yuki M."/>
            <person name="Tanasupawat S."/>
        </authorList>
    </citation>
    <scope>NUCLEOTIDE SEQUENCE [LARGE SCALE GENOMIC DNA]</scope>
    <source>
        <strain evidence="1 2">MS1-9</strain>
    </source>
</reference>
<evidence type="ECO:0000313" key="2">
    <source>
        <dbReference type="Proteomes" id="UP000275865"/>
    </source>
</evidence>
<comment type="caution">
    <text evidence="1">The sequence shown here is derived from an EMBL/GenBank/DDBJ whole genome shotgun (WGS) entry which is preliminary data.</text>
</comment>